<keyword evidence="3" id="KW-1003">Cell membrane</keyword>
<feature type="transmembrane region" description="Helical" evidence="7">
    <location>
        <begin position="130"/>
        <end position="151"/>
    </location>
</feature>
<feature type="transmembrane region" description="Helical" evidence="7">
    <location>
        <begin position="480"/>
        <end position="499"/>
    </location>
</feature>
<evidence type="ECO:0000313" key="9">
    <source>
        <dbReference type="EMBL" id="AFM27342.1"/>
    </source>
</evidence>
<feature type="transmembrane region" description="Helical" evidence="7">
    <location>
        <begin position="452"/>
        <end position="473"/>
    </location>
</feature>
<evidence type="ECO:0000256" key="7">
    <source>
        <dbReference type="SAM" id="Phobius"/>
    </source>
</evidence>
<feature type="transmembrane region" description="Helical" evidence="7">
    <location>
        <begin position="519"/>
        <end position="541"/>
    </location>
</feature>
<evidence type="ECO:0000256" key="5">
    <source>
        <dbReference type="ARBA" id="ARBA00022989"/>
    </source>
</evidence>
<feature type="transmembrane region" description="Helical" evidence="7">
    <location>
        <begin position="187"/>
        <end position="207"/>
    </location>
</feature>
<keyword evidence="6 7" id="KW-0472">Membrane</keyword>
<dbReference type="PATRIC" id="fig|706587.4.peg.5345"/>
<dbReference type="InterPro" id="IPR003706">
    <property type="entry name" value="CstA_N"/>
</dbReference>
<organism evidence="9 10">
    <name type="scientific">Desulfomonile tiedjei (strain ATCC 49306 / DSM 6799 / DCB-1)</name>
    <dbReference type="NCBI Taxonomy" id="706587"/>
    <lineage>
        <taxon>Bacteria</taxon>
        <taxon>Pseudomonadati</taxon>
        <taxon>Thermodesulfobacteriota</taxon>
        <taxon>Desulfomonilia</taxon>
        <taxon>Desulfomonilales</taxon>
        <taxon>Desulfomonilaceae</taxon>
        <taxon>Desulfomonile</taxon>
    </lineage>
</organism>
<comment type="subcellular location">
    <subcellularLocation>
        <location evidence="1">Cell membrane</location>
        <topology evidence="1">Multi-pass membrane protein</topology>
    </subcellularLocation>
</comment>
<feature type="transmembrane region" description="Helical" evidence="7">
    <location>
        <begin position="60"/>
        <end position="80"/>
    </location>
</feature>
<dbReference type="EMBL" id="CP003360">
    <property type="protein sequence ID" value="AFM27342.1"/>
    <property type="molecule type" value="Genomic_DNA"/>
</dbReference>
<evidence type="ECO:0000256" key="3">
    <source>
        <dbReference type="ARBA" id="ARBA00022475"/>
    </source>
</evidence>
<evidence type="ECO:0000256" key="1">
    <source>
        <dbReference type="ARBA" id="ARBA00004651"/>
    </source>
</evidence>
<keyword evidence="10" id="KW-1185">Reference proteome</keyword>
<proteinExistence type="inferred from homology"/>
<gene>
    <name evidence="9" type="ordered locus">Desti_4722</name>
</gene>
<evidence type="ECO:0000256" key="4">
    <source>
        <dbReference type="ARBA" id="ARBA00022692"/>
    </source>
</evidence>
<feature type="transmembrane region" description="Helical" evidence="7">
    <location>
        <begin position="328"/>
        <end position="350"/>
    </location>
</feature>
<feature type="transmembrane region" description="Helical" evidence="7">
    <location>
        <begin position="248"/>
        <end position="268"/>
    </location>
</feature>
<feature type="transmembrane region" description="Helical" evidence="7">
    <location>
        <begin position="86"/>
        <end position="109"/>
    </location>
</feature>
<keyword evidence="5 7" id="KW-1133">Transmembrane helix</keyword>
<sequence>MNSMVVLIVGFVVAVIGYRFYARYIDSKVIQADSKRMTPARMYMDGVEFMPTSKNILYGYQFKSIAGAGPIIGPIIAIQWGWLPALIWILAGTFFIGWVHDYSSAVIAMRNDGASFGGLSHRLISPRARLILLSFIYFYLLLIVGAFGNVVVSTAVTLKAAPMAWLFLTIAGVLCGQMIYRWKRDIILTTVVTVLIAMIGIYLGRWIPSDSILGADLAGSRVLWAIAAFVFCYFAAVLPIWRFALPINYVAAYIVFLGLLFGIIGIFVLRPDFTLPAYTSFDIKIGPLWPIMFVTIACGAISGWHSIVSSSGTARQLENELDARPVGAGVMFLEMMLALFALIIAGTIYASANEYAAAVAAGPARVFAAGVAKFLNALGLPLELGQAYGSVMMIVLAITIMQLVVRFMRVATSELLSDVSPVFRNPHVGTLIASALGILLVLTGWWQYLWVLFGGANQLMASLALLLTTAWLMSEGKPTAWTFYPMIFMFITTIAALLVTSYRLLSQVFGGAFKATEQIIGNGVMGFAALFLVVAALILAVEGLKAFGRFRAIRTAGAPSRA</sequence>
<feature type="transmembrane region" description="Helical" evidence="7">
    <location>
        <begin position="222"/>
        <end position="241"/>
    </location>
</feature>
<evidence type="ECO:0000256" key="2">
    <source>
        <dbReference type="ARBA" id="ARBA00007755"/>
    </source>
</evidence>
<dbReference type="InterPro" id="IPR051605">
    <property type="entry name" value="CstA"/>
</dbReference>
<dbReference type="AlphaFoldDB" id="I4CCQ1"/>
<evidence type="ECO:0000313" key="10">
    <source>
        <dbReference type="Proteomes" id="UP000006055"/>
    </source>
</evidence>
<evidence type="ECO:0000256" key="6">
    <source>
        <dbReference type="ARBA" id="ARBA00023136"/>
    </source>
</evidence>
<dbReference type="OrthoDB" id="9761224at2"/>
<feature type="transmembrane region" description="Helical" evidence="7">
    <location>
        <begin position="288"/>
        <end position="307"/>
    </location>
</feature>
<name>I4CCQ1_DESTA</name>
<protein>
    <submittedName>
        <fullName evidence="9">Carbon starvation protein, predicted membrane protein</fullName>
    </submittedName>
</protein>
<dbReference type="PANTHER" id="PTHR30252">
    <property type="entry name" value="INNER MEMBRANE PEPTIDE TRANSPORTER"/>
    <property type="match status" value="1"/>
</dbReference>
<feature type="transmembrane region" description="Helical" evidence="7">
    <location>
        <begin position="428"/>
        <end position="446"/>
    </location>
</feature>
<feature type="transmembrane region" description="Helical" evidence="7">
    <location>
        <begin position="163"/>
        <end position="180"/>
    </location>
</feature>
<comment type="similarity">
    <text evidence="2">Belongs to the peptide transporter carbon starvation (CstA) (TC 2.A.114) family.</text>
</comment>
<feature type="transmembrane region" description="Helical" evidence="7">
    <location>
        <begin position="387"/>
        <end position="407"/>
    </location>
</feature>
<keyword evidence="4 7" id="KW-0812">Transmembrane</keyword>
<dbReference type="GO" id="GO:0005886">
    <property type="term" value="C:plasma membrane"/>
    <property type="evidence" value="ECO:0007669"/>
    <property type="project" value="UniProtKB-SubCell"/>
</dbReference>
<accession>I4CCQ1</accession>
<dbReference type="STRING" id="706587.Desti_4722"/>
<feature type="domain" description="CstA N-terminal" evidence="8">
    <location>
        <begin position="2"/>
        <end position="349"/>
    </location>
</feature>
<evidence type="ECO:0000259" key="8">
    <source>
        <dbReference type="Pfam" id="PF02554"/>
    </source>
</evidence>
<dbReference type="HOGENOM" id="CLU_010531_2_0_7"/>
<dbReference type="Proteomes" id="UP000006055">
    <property type="component" value="Chromosome"/>
</dbReference>
<dbReference type="GO" id="GO:0009267">
    <property type="term" value="P:cellular response to starvation"/>
    <property type="evidence" value="ECO:0007669"/>
    <property type="project" value="InterPro"/>
</dbReference>
<dbReference type="RefSeq" id="WP_014812450.1">
    <property type="nucleotide sequence ID" value="NC_018025.1"/>
</dbReference>
<dbReference type="KEGG" id="dti:Desti_4722"/>
<dbReference type="PANTHER" id="PTHR30252:SF0">
    <property type="entry name" value="PEPTIDE TRANSPORTER CSTA"/>
    <property type="match status" value="1"/>
</dbReference>
<feature type="transmembrane region" description="Helical" evidence="7">
    <location>
        <begin position="6"/>
        <end position="22"/>
    </location>
</feature>
<dbReference type="Pfam" id="PF02554">
    <property type="entry name" value="CstA"/>
    <property type="match status" value="1"/>
</dbReference>
<dbReference type="eggNOG" id="COG1966">
    <property type="taxonomic scope" value="Bacteria"/>
</dbReference>
<reference evidence="10" key="1">
    <citation type="submission" date="2012-06" db="EMBL/GenBank/DDBJ databases">
        <title>Complete sequence of chromosome of Desulfomonile tiedjei DSM 6799.</title>
        <authorList>
            <person name="Lucas S."/>
            <person name="Copeland A."/>
            <person name="Lapidus A."/>
            <person name="Glavina del Rio T."/>
            <person name="Dalin E."/>
            <person name="Tice H."/>
            <person name="Bruce D."/>
            <person name="Goodwin L."/>
            <person name="Pitluck S."/>
            <person name="Peters L."/>
            <person name="Ovchinnikova G."/>
            <person name="Zeytun A."/>
            <person name="Lu M."/>
            <person name="Kyrpides N."/>
            <person name="Mavromatis K."/>
            <person name="Ivanova N."/>
            <person name="Brettin T."/>
            <person name="Detter J.C."/>
            <person name="Han C."/>
            <person name="Larimer F."/>
            <person name="Land M."/>
            <person name="Hauser L."/>
            <person name="Markowitz V."/>
            <person name="Cheng J.-F."/>
            <person name="Hugenholtz P."/>
            <person name="Woyke T."/>
            <person name="Wu D."/>
            <person name="Spring S."/>
            <person name="Schroeder M."/>
            <person name="Brambilla E."/>
            <person name="Klenk H.-P."/>
            <person name="Eisen J.A."/>
        </authorList>
    </citation>
    <scope>NUCLEOTIDE SEQUENCE [LARGE SCALE GENOMIC DNA]</scope>
    <source>
        <strain evidence="10">ATCC 49306 / DSM 6799 / DCB-1</strain>
    </source>
</reference>